<comment type="caution">
    <text evidence="2">The sequence shown here is derived from an EMBL/GenBank/DDBJ whole genome shotgun (WGS) entry which is preliminary data.</text>
</comment>
<keyword evidence="1" id="KW-0472">Membrane</keyword>
<feature type="transmembrane region" description="Helical" evidence="1">
    <location>
        <begin position="81"/>
        <end position="102"/>
    </location>
</feature>
<keyword evidence="1" id="KW-0812">Transmembrane</keyword>
<evidence type="ECO:0000313" key="2">
    <source>
        <dbReference type="EMBL" id="NCJ06488.1"/>
    </source>
</evidence>
<protein>
    <submittedName>
        <fullName evidence="2">Sodium:glutamate symporter</fullName>
    </submittedName>
</protein>
<evidence type="ECO:0000313" key="3">
    <source>
        <dbReference type="Proteomes" id="UP000607397"/>
    </source>
</evidence>
<feature type="transmembrane region" description="Helical" evidence="1">
    <location>
        <begin position="353"/>
        <end position="373"/>
    </location>
</feature>
<name>A0A8K1ZYV9_9CYAN</name>
<feature type="transmembrane region" description="Helical" evidence="1">
    <location>
        <begin position="423"/>
        <end position="442"/>
    </location>
</feature>
<reference evidence="2" key="1">
    <citation type="submission" date="2019-12" db="EMBL/GenBank/DDBJ databases">
        <title>High-Quality draft genome sequences of three cyanobacteria isolated from the limestone walls of the Old Cathedral of Coimbra.</title>
        <authorList>
            <person name="Tiago I."/>
            <person name="Soares F."/>
            <person name="Portugal A."/>
        </authorList>
    </citation>
    <scope>NUCLEOTIDE SEQUENCE [LARGE SCALE GENOMIC DNA]</scope>
    <source>
        <strain evidence="2">C</strain>
    </source>
</reference>
<proteinExistence type="predicted"/>
<sequence length="481" mass="51496">MFNLSAVLFAFVLLALLLLGGRYLKEKIRLFQRLYLPASVVAGVLGLLLGPEVLGAIATSLTGEDSWLAGGLFTEDIRTVWSQSPGVFINIVFAALFLGETIPPPRDIWRKAAPQVVFGQTLAWGQYVVGILATLLVLAPLFGTNPIAACLIEIGFEGGHGTAGGMADTLNELGYADGADLAIGLATVGIVSGIVLGTALADWGRRKGHVSSVNRHVTEPDEIPDLNVIAETPEVRRRRARLLQNLLIDPLSINFAIVGMAIAIGWLILEGLKWVESVTWGGEDGFVVLQFVPLFPVALIGGIITQVILNRLGLSALVIRPMIQNIAGVALDVVIVAAIASISLRVIGGNLSVFLILSVVGVLWNVLIFLWWAPRIFPNYWFEKGIGDMGQSMGVTATGILLLRMVDPDNSTGAFEGFAYKQLFFEPIVGGGLFTAASPVLVSQFGLLPVLALTGGLLAFWLLVGYFLIRQSRHRPSATQV</sequence>
<feature type="transmembrane region" description="Helical" evidence="1">
    <location>
        <begin position="36"/>
        <end position="61"/>
    </location>
</feature>
<dbReference type="Pfam" id="PF03616">
    <property type="entry name" value="Glt_symporter"/>
    <property type="match status" value="1"/>
</dbReference>
<dbReference type="InterPro" id="IPR004445">
    <property type="entry name" value="GltS"/>
</dbReference>
<dbReference type="AlphaFoldDB" id="A0A8K1ZYV9"/>
<feature type="transmembrane region" description="Helical" evidence="1">
    <location>
        <begin position="448"/>
        <end position="469"/>
    </location>
</feature>
<dbReference type="PANTHER" id="PTHR36178">
    <property type="entry name" value="SLR0625 PROTEIN"/>
    <property type="match status" value="1"/>
</dbReference>
<organism evidence="2 3">
    <name type="scientific">Petrachloros mirabilis ULC683</name>
    <dbReference type="NCBI Taxonomy" id="2781853"/>
    <lineage>
        <taxon>Bacteria</taxon>
        <taxon>Bacillati</taxon>
        <taxon>Cyanobacteriota</taxon>
        <taxon>Cyanophyceae</taxon>
        <taxon>Synechococcales</taxon>
        <taxon>Petrachlorosaceae</taxon>
        <taxon>Petrachloros</taxon>
        <taxon>Petrachloros mirabilis</taxon>
    </lineage>
</organism>
<dbReference type="GO" id="GO:0016020">
    <property type="term" value="C:membrane"/>
    <property type="evidence" value="ECO:0007669"/>
    <property type="project" value="InterPro"/>
</dbReference>
<feature type="transmembrane region" description="Helical" evidence="1">
    <location>
        <begin position="6"/>
        <end position="24"/>
    </location>
</feature>
<evidence type="ECO:0000256" key="1">
    <source>
        <dbReference type="SAM" id="Phobius"/>
    </source>
</evidence>
<feature type="transmembrane region" description="Helical" evidence="1">
    <location>
        <begin position="329"/>
        <end position="347"/>
    </location>
</feature>
<feature type="transmembrane region" description="Helical" evidence="1">
    <location>
        <begin position="122"/>
        <end position="142"/>
    </location>
</feature>
<dbReference type="RefSeq" id="WP_161824966.1">
    <property type="nucleotide sequence ID" value="NZ_WVIC01000013.1"/>
</dbReference>
<feature type="transmembrane region" description="Helical" evidence="1">
    <location>
        <begin position="246"/>
        <end position="268"/>
    </location>
</feature>
<gene>
    <name evidence="2" type="ORF">GS597_08175</name>
</gene>
<dbReference type="GO" id="GO:0015813">
    <property type="term" value="P:L-glutamate transmembrane transport"/>
    <property type="evidence" value="ECO:0007669"/>
    <property type="project" value="InterPro"/>
</dbReference>
<dbReference type="PANTHER" id="PTHR36178:SF1">
    <property type="entry name" value="SODIUM_GLUTAMATE SYMPORTER"/>
    <property type="match status" value="1"/>
</dbReference>
<dbReference type="EMBL" id="WVIC01000013">
    <property type="protein sequence ID" value="NCJ06488.1"/>
    <property type="molecule type" value="Genomic_DNA"/>
</dbReference>
<keyword evidence="3" id="KW-1185">Reference proteome</keyword>
<feature type="transmembrane region" description="Helical" evidence="1">
    <location>
        <begin position="288"/>
        <end position="309"/>
    </location>
</feature>
<dbReference type="GO" id="GO:0015501">
    <property type="term" value="F:glutamate:sodium symporter activity"/>
    <property type="evidence" value="ECO:0007669"/>
    <property type="project" value="InterPro"/>
</dbReference>
<dbReference type="Proteomes" id="UP000607397">
    <property type="component" value="Unassembled WGS sequence"/>
</dbReference>
<feature type="transmembrane region" description="Helical" evidence="1">
    <location>
        <begin position="181"/>
        <end position="201"/>
    </location>
</feature>
<accession>A0A8K1ZYV9</accession>
<keyword evidence="1" id="KW-1133">Transmembrane helix</keyword>